<evidence type="ECO:0000313" key="3">
    <source>
        <dbReference type="EnsemblPlants" id="Pp3c10_8920V3.1"/>
    </source>
</evidence>
<reference evidence="3" key="3">
    <citation type="submission" date="2020-12" db="UniProtKB">
        <authorList>
            <consortium name="EnsemblPlants"/>
        </authorList>
    </citation>
    <scope>IDENTIFICATION</scope>
</reference>
<name>A0A2K1JYB0_PHYPA</name>
<dbReference type="EnsemblPlants" id="Pp3c10_8920V3.1">
    <property type="protein sequence ID" value="Pp3c10_8920V3.1"/>
    <property type="gene ID" value="Pp3c10_8920"/>
</dbReference>
<accession>A0A2K1JYB0</accession>
<proteinExistence type="predicted"/>
<organism evidence="2">
    <name type="scientific">Physcomitrium patens</name>
    <name type="common">Spreading-leaved earth moss</name>
    <name type="synonym">Physcomitrella patens</name>
    <dbReference type="NCBI Taxonomy" id="3218"/>
    <lineage>
        <taxon>Eukaryota</taxon>
        <taxon>Viridiplantae</taxon>
        <taxon>Streptophyta</taxon>
        <taxon>Embryophyta</taxon>
        <taxon>Bryophyta</taxon>
        <taxon>Bryophytina</taxon>
        <taxon>Bryopsida</taxon>
        <taxon>Funariidae</taxon>
        <taxon>Funariales</taxon>
        <taxon>Funariaceae</taxon>
        <taxon>Physcomitrium</taxon>
    </lineage>
</organism>
<keyword evidence="4" id="KW-1185">Reference proteome</keyword>
<evidence type="ECO:0000256" key="1">
    <source>
        <dbReference type="SAM" id="MobiDB-lite"/>
    </source>
</evidence>
<evidence type="ECO:0000313" key="2">
    <source>
        <dbReference type="EMBL" id="PNR46513.1"/>
    </source>
</evidence>
<evidence type="ECO:0000313" key="4">
    <source>
        <dbReference type="Proteomes" id="UP000006727"/>
    </source>
</evidence>
<gene>
    <name evidence="2" type="ORF">PHYPA_013632</name>
</gene>
<dbReference type="Proteomes" id="UP000006727">
    <property type="component" value="Chromosome 10"/>
</dbReference>
<feature type="region of interest" description="Disordered" evidence="1">
    <location>
        <begin position="85"/>
        <end position="104"/>
    </location>
</feature>
<dbReference type="EMBL" id="ABEU02000010">
    <property type="protein sequence ID" value="PNR46513.1"/>
    <property type="molecule type" value="Genomic_DNA"/>
</dbReference>
<protein>
    <submittedName>
        <fullName evidence="2 3">Uncharacterized protein</fullName>
    </submittedName>
</protein>
<reference evidence="2 4" key="2">
    <citation type="journal article" date="2018" name="Plant J.">
        <title>The Physcomitrella patens chromosome-scale assembly reveals moss genome structure and evolution.</title>
        <authorList>
            <person name="Lang D."/>
            <person name="Ullrich K.K."/>
            <person name="Murat F."/>
            <person name="Fuchs J."/>
            <person name="Jenkins J."/>
            <person name="Haas F.B."/>
            <person name="Piednoel M."/>
            <person name="Gundlach H."/>
            <person name="Van Bel M."/>
            <person name="Meyberg R."/>
            <person name="Vives C."/>
            <person name="Morata J."/>
            <person name="Symeonidi A."/>
            <person name="Hiss M."/>
            <person name="Muchero W."/>
            <person name="Kamisugi Y."/>
            <person name="Saleh O."/>
            <person name="Blanc G."/>
            <person name="Decker E.L."/>
            <person name="van Gessel N."/>
            <person name="Grimwood J."/>
            <person name="Hayes R.D."/>
            <person name="Graham S.W."/>
            <person name="Gunter L.E."/>
            <person name="McDaniel S.F."/>
            <person name="Hoernstein S.N.W."/>
            <person name="Larsson A."/>
            <person name="Li F.W."/>
            <person name="Perroud P.F."/>
            <person name="Phillips J."/>
            <person name="Ranjan P."/>
            <person name="Rokshar D.S."/>
            <person name="Rothfels C.J."/>
            <person name="Schneider L."/>
            <person name="Shu S."/>
            <person name="Stevenson D.W."/>
            <person name="Thummler F."/>
            <person name="Tillich M."/>
            <person name="Villarreal Aguilar J.C."/>
            <person name="Widiez T."/>
            <person name="Wong G.K."/>
            <person name="Wymore A."/>
            <person name="Zhang Y."/>
            <person name="Zimmer A.D."/>
            <person name="Quatrano R.S."/>
            <person name="Mayer K.F.X."/>
            <person name="Goodstein D."/>
            <person name="Casacuberta J.M."/>
            <person name="Vandepoele K."/>
            <person name="Reski R."/>
            <person name="Cuming A.C."/>
            <person name="Tuskan G.A."/>
            <person name="Maumus F."/>
            <person name="Salse J."/>
            <person name="Schmutz J."/>
            <person name="Rensing S.A."/>
        </authorList>
    </citation>
    <scope>NUCLEOTIDE SEQUENCE [LARGE SCALE GENOMIC DNA]</scope>
    <source>
        <strain evidence="3 4">cv. Gransden 2004</strain>
    </source>
</reference>
<dbReference type="InParanoid" id="A0A2K1JYB0"/>
<dbReference type="Gramene" id="Pp3c10_8920V3.1">
    <property type="protein sequence ID" value="Pp3c10_8920V3.1"/>
    <property type="gene ID" value="Pp3c10_8920"/>
</dbReference>
<reference evidence="2 4" key="1">
    <citation type="journal article" date="2008" name="Science">
        <title>The Physcomitrella genome reveals evolutionary insights into the conquest of land by plants.</title>
        <authorList>
            <person name="Rensing S."/>
            <person name="Lang D."/>
            <person name="Zimmer A."/>
            <person name="Terry A."/>
            <person name="Salamov A."/>
            <person name="Shapiro H."/>
            <person name="Nishiyama T."/>
            <person name="Perroud P.-F."/>
            <person name="Lindquist E."/>
            <person name="Kamisugi Y."/>
            <person name="Tanahashi T."/>
            <person name="Sakakibara K."/>
            <person name="Fujita T."/>
            <person name="Oishi K."/>
            <person name="Shin-I T."/>
            <person name="Kuroki Y."/>
            <person name="Toyoda A."/>
            <person name="Suzuki Y."/>
            <person name="Hashimoto A."/>
            <person name="Yamaguchi K."/>
            <person name="Sugano A."/>
            <person name="Kohara Y."/>
            <person name="Fujiyama A."/>
            <person name="Anterola A."/>
            <person name="Aoki S."/>
            <person name="Ashton N."/>
            <person name="Barbazuk W.B."/>
            <person name="Barker E."/>
            <person name="Bennetzen J."/>
            <person name="Bezanilla M."/>
            <person name="Blankenship R."/>
            <person name="Cho S.H."/>
            <person name="Dutcher S."/>
            <person name="Estelle M."/>
            <person name="Fawcett J.A."/>
            <person name="Gundlach H."/>
            <person name="Hanada K."/>
            <person name="Heyl A."/>
            <person name="Hicks K.A."/>
            <person name="Hugh J."/>
            <person name="Lohr M."/>
            <person name="Mayer K."/>
            <person name="Melkozernov A."/>
            <person name="Murata T."/>
            <person name="Nelson D."/>
            <person name="Pils B."/>
            <person name="Prigge M."/>
            <person name="Reiss B."/>
            <person name="Renner T."/>
            <person name="Rombauts S."/>
            <person name="Rushton P."/>
            <person name="Sanderfoot A."/>
            <person name="Schween G."/>
            <person name="Shiu S.-H."/>
            <person name="Stueber K."/>
            <person name="Theodoulou F.L."/>
            <person name="Tu H."/>
            <person name="Van de Peer Y."/>
            <person name="Verrier P.J."/>
            <person name="Waters E."/>
            <person name="Wood A."/>
            <person name="Yang L."/>
            <person name="Cove D."/>
            <person name="Cuming A."/>
            <person name="Hasebe M."/>
            <person name="Lucas S."/>
            <person name="Mishler D.B."/>
            <person name="Reski R."/>
            <person name="Grigoriev I."/>
            <person name="Quatrano R.S."/>
            <person name="Boore J.L."/>
        </authorList>
    </citation>
    <scope>NUCLEOTIDE SEQUENCE [LARGE SCALE GENOMIC DNA]</scope>
    <source>
        <strain evidence="3 4">cv. Gransden 2004</strain>
    </source>
</reference>
<sequence>MATQNLCSVELTFCISLPSRTPSPHTIYKATCMNSPGIPRRVIYVGTQRPLSWPKSKPGPVENWIIMLLRHNGPLVRFGKSQYRRTGASGASSYPQISRHDEMM</sequence>
<dbReference type="AlphaFoldDB" id="A0A2K1JYB0"/>